<organism evidence="1 2">
    <name type="scientific">Peribacillus simplex</name>
    <dbReference type="NCBI Taxonomy" id="1478"/>
    <lineage>
        <taxon>Bacteria</taxon>
        <taxon>Bacillati</taxon>
        <taxon>Bacillota</taxon>
        <taxon>Bacilli</taxon>
        <taxon>Bacillales</taxon>
        <taxon>Bacillaceae</taxon>
        <taxon>Peribacillus</taxon>
    </lineage>
</organism>
<dbReference type="RefSeq" id="WP_305160529.1">
    <property type="nucleotide sequence ID" value="NZ_JAUUTP010000011.1"/>
</dbReference>
<evidence type="ECO:0000313" key="1">
    <source>
        <dbReference type="EMBL" id="MDP1419245.1"/>
    </source>
</evidence>
<dbReference type="EMBL" id="JAUUTP010000011">
    <property type="protein sequence ID" value="MDP1419245.1"/>
    <property type="molecule type" value="Genomic_DNA"/>
</dbReference>
<name>A0AA90NSR5_9BACI</name>
<protein>
    <submittedName>
        <fullName evidence="1">Uncharacterized protein</fullName>
    </submittedName>
</protein>
<gene>
    <name evidence="1" type="ORF">Q8G35_12570</name>
</gene>
<sequence>MSEESLQKELIKELKRTRESIKKSVIDLDQIVGNAVYSRMAEGQPDNSLLISIDEKLTKLLESK</sequence>
<reference evidence="1" key="1">
    <citation type="submission" date="2023-07" db="EMBL/GenBank/DDBJ databases">
        <title>Murine gut Bacillus species.</title>
        <authorList>
            <person name="Gutman E."/>
            <person name="Hashuel R."/>
            <person name="Litvak Y."/>
        </authorList>
    </citation>
    <scope>NUCLEOTIDE SEQUENCE</scope>
    <source>
        <strain evidence="1">RU283</strain>
    </source>
</reference>
<accession>A0AA90NSR5</accession>
<dbReference type="Proteomes" id="UP001178277">
    <property type="component" value="Unassembled WGS sequence"/>
</dbReference>
<evidence type="ECO:0000313" key="2">
    <source>
        <dbReference type="Proteomes" id="UP001178277"/>
    </source>
</evidence>
<dbReference type="AlphaFoldDB" id="A0AA90NSR5"/>
<comment type="caution">
    <text evidence="1">The sequence shown here is derived from an EMBL/GenBank/DDBJ whole genome shotgun (WGS) entry which is preliminary data.</text>
</comment>
<proteinExistence type="predicted"/>